<dbReference type="InterPro" id="IPR029030">
    <property type="entry name" value="Caspase-like_dom_sf"/>
</dbReference>
<proteinExistence type="inferred from homology"/>
<dbReference type="GO" id="GO:0016020">
    <property type="term" value="C:membrane"/>
    <property type="evidence" value="ECO:0007669"/>
    <property type="project" value="UniProtKB-SubCell"/>
</dbReference>
<dbReference type="InterPro" id="IPR002523">
    <property type="entry name" value="MgTranspt_CorA/ZnTranspt_ZntB"/>
</dbReference>
<evidence type="ECO:0000256" key="8">
    <source>
        <dbReference type="ARBA" id="ARBA00023145"/>
    </source>
</evidence>
<evidence type="ECO:0000313" key="14">
    <source>
        <dbReference type="EMBL" id="KAF7548055.1"/>
    </source>
</evidence>
<feature type="transmembrane region" description="Helical" evidence="11">
    <location>
        <begin position="711"/>
        <end position="730"/>
    </location>
</feature>
<dbReference type="EMBL" id="JAANBB010000160">
    <property type="protein sequence ID" value="KAF7548055.1"/>
    <property type="molecule type" value="Genomic_DNA"/>
</dbReference>
<dbReference type="Proteomes" id="UP000722485">
    <property type="component" value="Unassembled WGS sequence"/>
</dbReference>
<evidence type="ECO:0000256" key="6">
    <source>
        <dbReference type="ARBA" id="ARBA00022989"/>
    </source>
</evidence>
<feature type="signal peptide" evidence="12">
    <location>
        <begin position="1"/>
        <end position="20"/>
    </location>
</feature>
<evidence type="ECO:0000256" key="10">
    <source>
        <dbReference type="SAM" id="MobiDB-lite"/>
    </source>
</evidence>
<evidence type="ECO:0000256" key="1">
    <source>
        <dbReference type="ARBA" id="ARBA00004141"/>
    </source>
</evidence>
<dbReference type="Gene3D" id="3.40.50.12660">
    <property type="match status" value="1"/>
</dbReference>
<dbReference type="PANTHER" id="PTHR48104:SF30">
    <property type="entry name" value="METACASPASE-1"/>
    <property type="match status" value="1"/>
</dbReference>
<dbReference type="InterPro" id="IPR011600">
    <property type="entry name" value="Pept_C14_caspase"/>
</dbReference>
<dbReference type="Pfam" id="PF01544">
    <property type="entry name" value="CorA"/>
    <property type="match status" value="1"/>
</dbReference>
<evidence type="ECO:0000259" key="13">
    <source>
        <dbReference type="Pfam" id="PF00656"/>
    </source>
</evidence>
<protein>
    <recommendedName>
        <fullName evidence="13">Peptidase C14 caspase domain-containing protein</fullName>
    </recommendedName>
</protein>
<accession>A0A9P5H5R4</accession>
<keyword evidence="6 11" id="KW-1133">Transmembrane helix</keyword>
<dbReference type="PANTHER" id="PTHR48104">
    <property type="entry name" value="METACASPASE-4"/>
    <property type="match status" value="1"/>
</dbReference>
<keyword evidence="4" id="KW-0053">Apoptosis</keyword>
<keyword evidence="5" id="KW-0788">Thiol protease</keyword>
<dbReference type="Pfam" id="PF00656">
    <property type="entry name" value="Peptidase_C14"/>
    <property type="match status" value="1"/>
</dbReference>
<keyword evidence="3 11" id="KW-0812">Transmembrane</keyword>
<dbReference type="GO" id="GO:0004197">
    <property type="term" value="F:cysteine-type endopeptidase activity"/>
    <property type="evidence" value="ECO:0007669"/>
    <property type="project" value="InterPro"/>
</dbReference>
<evidence type="ECO:0000256" key="5">
    <source>
        <dbReference type="ARBA" id="ARBA00022807"/>
    </source>
</evidence>
<evidence type="ECO:0000313" key="15">
    <source>
        <dbReference type="Proteomes" id="UP000722485"/>
    </source>
</evidence>
<name>A0A9P5H5R4_9HYPO</name>
<dbReference type="SUPFAM" id="SSF52129">
    <property type="entry name" value="Caspase-like"/>
    <property type="match status" value="1"/>
</dbReference>
<gene>
    <name evidence="14" type="ORF">G7Z17_g7304</name>
</gene>
<comment type="subcellular location">
    <subcellularLocation>
        <location evidence="1">Membrane</location>
        <topology evidence="1">Multi-pass membrane protein</topology>
    </subcellularLocation>
</comment>
<keyword evidence="8" id="KW-0865">Zymogen</keyword>
<feature type="chain" id="PRO_5040355549" description="Peptidase C14 caspase domain-containing protein" evidence="12">
    <location>
        <begin position="21"/>
        <end position="1225"/>
    </location>
</feature>
<dbReference type="InterPro" id="IPR045863">
    <property type="entry name" value="CorA_TM1_TM2"/>
</dbReference>
<evidence type="ECO:0000256" key="9">
    <source>
        <dbReference type="SAM" id="Coils"/>
    </source>
</evidence>
<evidence type="ECO:0000256" key="12">
    <source>
        <dbReference type="SAM" id="SignalP"/>
    </source>
</evidence>
<dbReference type="AlphaFoldDB" id="A0A9P5H5R4"/>
<keyword evidence="5" id="KW-0645">Protease</keyword>
<evidence type="ECO:0000256" key="2">
    <source>
        <dbReference type="ARBA" id="ARBA00009005"/>
    </source>
</evidence>
<keyword evidence="9" id="KW-0175">Coiled coil</keyword>
<feature type="coiled-coil region" evidence="9">
    <location>
        <begin position="632"/>
        <end position="659"/>
    </location>
</feature>
<dbReference type="GO" id="GO:0006508">
    <property type="term" value="P:proteolysis"/>
    <property type="evidence" value="ECO:0007669"/>
    <property type="project" value="InterPro"/>
</dbReference>
<feature type="domain" description="Peptidase C14 caspase" evidence="13">
    <location>
        <begin position="63"/>
        <end position="348"/>
    </location>
</feature>
<evidence type="ECO:0000256" key="4">
    <source>
        <dbReference type="ARBA" id="ARBA00022703"/>
    </source>
</evidence>
<keyword evidence="5" id="KW-0378">Hydrolase</keyword>
<keyword evidence="15" id="KW-1185">Reference proteome</keyword>
<feature type="transmembrane region" description="Helical" evidence="11">
    <location>
        <begin position="677"/>
        <end position="699"/>
    </location>
</feature>
<evidence type="ECO:0000256" key="7">
    <source>
        <dbReference type="ARBA" id="ARBA00023136"/>
    </source>
</evidence>
<feature type="region of interest" description="Disordered" evidence="10">
    <location>
        <begin position="761"/>
        <end position="809"/>
    </location>
</feature>
<dbReference type="GO" id="GO:0005737">
    <property type="term" value="C:cytoplasm"/>
    <property type="evidence" value="ECO:0007669"/>
    <property type="project" value="TreeGrafter"/>
</dbReference>
<keyword evidence="12" id="KW-0732">Signal</keyword>
<organism evidence="14 15">
    <name type="scientific">Cylindrodendrum hubeiense</name>
    <dbReference type="NCBI Taxonomy" id="595255"/>
    <lineage>
        <taxon>Eukaryota</taxon>
        <taxon>Fungi</taxon>
        <taxon>Dikarya</taxon>
        <taxon>Ascomycota</taxon>
        <taxon>Pezizomycotina</taxon>
        <taxon>Sordariomycetes</taxon>
        <taxon>Hypocreomycetidae</taxon>
        <taxon>Hypocreales</taxon>
        <taxon>Nectriaceae</taxon>
        <taxon>Cylindrodendrum</taxon>
    </lineage>
</organism>
<feature type="compositionally biased region" description="Pro residues" evidence="10">
    <location>
        <begin position="791"/>
        <end position="807"/>
    </location>
</feature>
<dbReference type="GO" id="GO:0006915">
    <property type="term" value="P:apoptotic process"/>
    <property type="evidence" value="ECO:0007669"/>
    <property type="project" value="UniProtKB-KW"/>
</dbReference>
<sequence>MAVVMLLLLVLLLPDLDAYGHPVQRSQYAAHARSGPPPPSVPQQFGHGAPDGYTFQYSNCTGRRKALLIGINYFGQNGELRGCINDVHNVSAFLIERYGYKREDMVILTDDQSNPVMQPTKSNIIRAMGWLVKNAQPNDALFLHYSGHGGQTEDQDGDEDDGHDEVIYPVDFKDAGHLVDDEIHYYVVKPLQQGVRLTAIFDSCHSATVMDLPYVYSTKGILKEPNLAKEAGQGLLSAFSSYAAGDVGGAASSIFNLAKSAFTGDAAYEKTKDTRTSPADVIMWSGSKDDQTSADATINAKATGAMSWAFISAIKANPQQSYVELLNSVREILETKYTQKPQLSCSHPLDVDLIASPVTIHHGSFRNDVKDVKSPNCLRLELRDFLGRPRLHDDDKDRFDKLGYEGPAIMIIEDYDESSDISRSIKALLNNGDEGVFPDQMVNIFARTNNCTIPERTTNYSHDMWSIIKYRGRLNPLDESESLFDQNQSSDFGKILKPLMFERGARTEGSDNFASILQQVFAILETDGIADAIENHPLLIYIYLYFCFNDSNHIVKLYEQLYHFAKRSINGRTTWGVSDRSYLLNSALIQMSFSLPDILQQRAIIKRLKEYNKLPRLGSRDLNASTILVESKQQAGTALSSMEDDMDDFERKVDMFIERFRASLELEFNISDERMSWVMMWFTFVAILFTPMAFVASIFGMTSLEVDPKWFAAAVIPVFLTSCLVCWYIFDRSQKIGDGLQPKRIQDLLLAMSYSQIDTLKRRQGESSHGRSSIHRSRMRGSGGSSDESSLPPPMYESMPPPPPPPVVLGGGEYSGCRTFGHARLKGRRVTLGITTPTIDQVDRLMKKKGDGPLSTTVLTSIQIGGATAGTTAGAPTGHALIESSISAGGAHGAGGQLELGDSVHTSLLIHHQQPLSGEVFSLEHVMLLCHAQDQSEAFMYCGPQSAALVSSILDIAQTAQDLMDQVLALAALHLSVQRPAERDRYRRLASELQTRAVSLHTRTMLQLCRENCVSRFIFSSLLGLSVFHQALATPTASAPSEHLDSFVVGFREFLNIQRGVRVVCRGFWATILQSSVMDHLPSRQIELESAQNMVQSYSEDECEAIEAMLQASNLADVELNICKDTLTSLRTTFQLYHKLARFGSQQAHAALDFPVHVPDGYADILLQRIPEALVILAHYGVLLHRCRGFWIIGQAGKQIIALISSSLGSGWGKHMELPKAVLLE</sequence>
<evidence type="ECO:0000256" key="11">
    <source>
        <dbReference type="SAM" id="Phobius"/>
    </source>
</evidence>
<keyword evidence="7 11" id="KW-0472">Membrane</keyword>
<dbReference type="GO" id="GO:0046873">
    <property type="term" value="F:metal ion transmembrane transporter activity"/>
    <property type="evidence" value="ECO:0007669"/>
    <property type="project" value="InterPro"/>
</dbReference>
<dbReference type="Gene3D" id="1.20.58.340">
    <property type="entry name" value="Magnesium transport protein CorA, transmembrane region"/>
    <property type="match status" value="1"/>
</dbReference>
<reference evidence="14" key="1">
    <citation type="submission" date="2020-03" db="EMBL/GenBank/DDBJ databases">
        <title>Draft Genome Sequence of Cylindrodendrum hubeiense.</title>
        <authorList>
            <person name="Buettner E."/>
            <person name="Kellner H."/>
        </authorList>
    </citation>
    <scope>NUCLEOTIDE SEQUENCE</scope>
    <source>
        <strain evidence="14">IHI 201604</strain>
    </source>
</reference>
<comment type="similarity">
    <text evidence="2">Belongs to the peptidase C14B family.</text>
</comment>
<dbReference type="SUPFAM" id="SSF144083">
    <property type="entry name" value="Magnesium transport protein CorA, transmembrane region"/>
    <property type="match status" value="1"/>
</dbReference>
<evidence type="ECO:0000256" key="3">
    <source>
        <dbReference type="ARBA" id="ARBA00022692"/>
    </source>
</evidence>
<comment type="caution">
    <text evidence="14">The sequence shown here is derived from an EMBL/GenBank/DDBJ whole genome shotgun (WGS) entry which is preliminary data.</text>
</comment>
<dbReference type="OrthoDB" id="3223806at2759"/>
<dbReference type="InterPro" id="IPR050452">
    <property type="entry name" value="Metacaspase"/>
</dbReference>